<evidence type="ECO:0000256" key="7">
    <source>
        <dbReference type="SAM" id="MobiDB-lite"/>
    </source>
</evidence>
<comment type="similarity">
    <text evidence="2">Belongs to the type II topoisomerase GyrA/ParC subunit family.</text>
</comment>
<evidence type="ECO:0000256" key="2">
    <source>
        <dbReference type="ARBA" id="ARBA00008263"/>
    </source>
</evidence>
<dbReference type="PROSITE" id="PS52040">
    <property type="entry name" value="TOPO_IIA"/>
    <property type="match status" value="1"/>
</dbReference>
<dbReference type="Gene3D" id="3.30.1360.40">
    <property type="match status" value="1"/>
</dbReference>
<keyword evidence="10" id="KW-1185">Reference proteome</keyword>
<evidence type="ECO:0000256" key="6">
    <source>
        <dbReference type="PROSITE-ProRule" id="PRU01384"/>
    </source>
</evidence>
<dbReference type="InterPro" id="IPR050220">
    <property type="entry name" value="Type_II_DNA_Topoisomerases"/>
</dbReference>
<evidence type="ECO:0000313" key="9">
    <source>
        <dbReference type="EMBL" id="MBB5346505.1"/>
    </source>
</evidence>
<protein>
    <submittedName>
        <fullName evidence="9">Topoisomerase-4 subunit A</fullName>
        <ecNumber evidence="9">5.99.1.-</ecNumber>
    </submittedName>
</protein>
<dbReference type="GO" id="GO:0003677">
    <property type="term" value="F:DNA binding"/>
    <property type="evidence" value="ECO:0007669"/>
    <property type="project" value="UniProtKB-UniRule"/>
</dbReference>
<comment type="caution">
    <text evidence="9">The sequence shown here is derived from an EMBL/GenBank/DDBJ whole genome shotgun (WGS) entry which is preliminary data.</text>
</comment>
<dbReference type="NCBIfam" id="NF007209">
    <property type="entry name" value="PRK09631.1"/>
    <property type="match status" value="1"/>
</dbReference>
<feature type="region of interest" description="Disordered" evidence="7">
    <location>
        <begin position="652"/>
        <end position="684"/>
    </location>
</feature>
<dbReference type="GO" id="GO:0009330">
    <property type="term" value="C:DNA topoisomerase type II (double strand cut, ATP-hydrolyzing) complex"/>
    <property type="evidence" value="ECO:0007669"/>
    <property type="project" value="TreeGrafter"/>
</dbReference>
<sequence length="684" mass="78187">MEFSPGKLQKLFEYNFLEYTSYVIRERAIPSIEDGLKPVQRRLLQTLINMEDGRYHKVANVVGETMKLHPHGDASIFAALVNLANKGYLIDRQGNFGNIFTGDQASAARYIECRLSPLAKEVIFNKDLTEFIDSYDGRTVEPVTLPAKIPLLLLQGADGIAVGMATKILPHNFCELLEAQKKILRHQDFVIYPDFQQKGFIDVTDYDDGNGRVRCRAKIEEVNDKTIVIRDIPYSTTTQSLTDSIERAAKAGKIKIVSINDYTAENVEIEIKLARGVYAKDTIKALYAFTDCEIPISPNLTLIRGNTPETSTVSEVLRYNTEKLQTDLTRELTIDLGRLQEKLHARLLEQIFIEERLYKNIEEETSYAAVIKSVEKSLTPFAGELVRAVTREDVEKLLEIRIKRISRYDINRQQKEIRDIRKEIASIEKSLKDMVAYTISYLDRLLEKYGPLYPRNTEIRAFSEVSVRKVAPANLLVSYNRESGFMGHQIKNEEESQDQAIACSEYDRLLLLFSNGVYKVIPVTDKLFVGHELQWFGKVEKDLIFNVIYRDGQENLVYAKRFKTPSFILEKEYRIFPEHKRSKILLLTFGEGKNAHISLMSSPRAKSNVLDVCFDDYLVKNPSARGKRISNRVVRKVVEGAPDQRIDEVKRQMPTLPGFAIEPPEDADQTDDEFVGDRDGEDII</sequence>
<dbReference type="InterPro" id="IPR013760">
    <property type="entry name" value="Topo_IIA-like_dom_sf"/>
</dbReference>
<evidence type="ECO:0000256" key="3">
    <source>
        <dbReference type="ARBA" id="ARBA00023029"/>
    </source>
</evidence>
<dbReference type="InterPro" id="IPR002205">
    <property type="entry name" value="Topo_IIA_dom_A"/>
</dbReference>
<dbReference type="Proteomes" id="UP000539642">
    <property type="component" value="Unassembled WGS sequence"/>
</dbReference>
<dbReference type="PANTHER" id="PTHR43493">
    <property type="entry name" value="DNA GYRASE/TOPOISOMERASE SUBUNIT A"/>
    <property type="match status" value="1"/>
</dbReference>
<dbReference type="AlphaFoldDB" id="A0A840ULM6"/>
<evidence type="ECO:0000259" key="8">
    <source>
        <dbReference type="PROSITE" id="PS52040"/>
    </source>
</evidence>
<dbReference type="EC" id="5.99.1.-" evidence="9"/>
<proteinExistence type="inferred from homology"/>
<evidence type="ECO:0000313" key="10">
    <source>
        <dbReference type="Proteomes" id="UP000539642"/>
    </source>
</evidence>
<dbReference type="SUPFAM" id="SSF56719">
    <property type="entry name" value="Type II DNA topoisomerase"/>
    <property type="match status" value="1"/>
</dbReference>
<dbReference type="InterPro" id="IPR013758">
    <property type="entry name" value="Topo_IIA_A/C_ab"/>
</dbReference>
<dbReference type="GO" id="GO:0003918">
    <property type="term" value="F:DNA topoisomerase type II (double strand cut, ATP-hydrolyzing) activity"/>
    <property type="evidence" value="ECO:0007669"/>
    <property type="project" value="UniProtKB-EC"/>
</dbReference>
<dbReference type="SMART" id="SM00434">
    <property type="entry name" value="TOP4c"/>
    <property type="match status" value="1"/>
</dbReference>
<evidence type="ECO:0000256" key="1">
    <source>
        <dbReference type="ARBA" id="ARBA00000185"/>
    </source>
</evidence>
<organism evidence="9 10">
    <name type="scientific">Desulfoprunum benzoelyticum</name>
    <dbReference type="NCBI Taxonomy" id="1506996"/>
    <lineage>
        <taxon>Bacteria</taxon>
        <taxon>Pseudomonadati</taxon>
        <taxon>Thermodesulfobacteriota</taxon>
        <taxon>Desulfobulbia</taxon>
        <taxon>Desulfobulbales</taxon>
        <taxon>Desulfobulbaceae</taxon>
        <taxon>Desulfoprunum</taxon>
    </lineage>
</organism>
<dbReference type="Pfam" id="PF00521">
    <property type="entry name" value="DNA_topoisoIV"/>
    <property type="match status" value="1"/>
</dbReference>
<dbReference type="GO" id="GO:0005524">
    <property type="term" value="F:ATP binding"/>
    <property type="evidence" value="ECO:0007669"/>
    <property type="project" value="InterPro"/>
</dbReference>
<comment type="catalytic activity">
    <reaction evidence="1 6">
        <text>ATP-dependent breakage, passage and rejoining of double-stranded DNA.</text>
        <dbReference type="EC" id="5.6.2.2"/>
    </reaction>
</comment>
<keyword evidence="3 6" id="KW-0799">Topoisomerase</keyword>
<feature type="compositionally biased region" description="Acidic residues" evidence="7">
    <location>
        <begin position="663"/>
        <end position="684"/>
    </location>
</feature>
<keyword evidence="5 6" id="KW-0413">Isomerase</keyword>
<dbReference type="InterPro" id="IPR013757">
    <property type="entry name" value="Topo_IIA_A_a_sf"/>
</dbReference>
<accession>A0A840ULM6</accession>
<dbReference type="PANTHER" id="PTHR43493:SF5">
    <property type="entry name" value="DNA GYRASE SUBUNIT A, CHLOROPLASTIC_MITOCHONDRIAL"/>
    <property type="match status" value="1"/>
</dbReference>
<reference evidence="9 10" key="1">
    <citation type="submission" date="2020-08" db="EMBL/GenBank/DDBJ databases">
        <title>Genomic Encyclopedia of Type Strains, Phase IV (KMG-IV): sequencing the most valuable type-strain genomes for metagenomic binning, comparative biology and taxonomic classification.</title>
        <authorList>
            <person name="Goeker M."/>
        </authorList>
    </citation>
    <scope>NUCLEOTIDE SEQUENCE [LARGE SCALE GENOMIC DNA]</scope>
    <source>
        <strain evidence="9 10">DSM 28570</strain>
    </source>
</reference>
<feature type="active site" description="O-(5'-phospho-DNA)-tyrosine intermediate" evidence="6">
    <location>
        <position position="110"/>
    </location>
</feature>
<dbReference type="Gene3D" id="1.10.268.10">
    <property type="entry name" value="Topoisomerase, domain 3"/>
    <property type="match status" value="1"/>
</dbReference>
<gene>
    <name evidence="9" type="ORF">HNQ81_000212</name>
</gene>
<evidence type="ECO:0000256" key="4">
    <source>
        <dbReference type="ARBA" id="ARBA00023125"/>
    </source>
</evidence>
<dbReference type="Gene3D" id="3.90.199.10">
    <property type="entry name" value="Topoisomerase II, domain 5"/>
    <property type="match status" value="1"/>
</dbReference>
<dbReference type="GO" id="GO:0006265">
    <property type="term" value="P:DNA topological change"/>
    <property type="evidence" value="ECO:0007669"/>
    <property type="project" value="UniProtKB-UniRule"/>
</dbReference>
<feature type="domain" description="Topo IIA-type catalytic" evidence="8">
    <location>
        <begin position="29"/>
        <end position="444"/>
    </location>
</feature>
<name>A0A840ULM6_9BACT</name>
<dbReference type="EMBL" id="JACHEO010000001">
    <property type="protein sequence ID" value="MBB5346505.1"/>
    <property type="molecule type" value="Genomic_DNA"/>
</dbReference>
<keyword evidence="4 6" id="KW-0238">DNA-binding</keyword>
<dbReference type="RefSeq" id="WP_183347415.1">
    <property type="nucleotide sequence ID" value="NZ_JACHEO010000001.1"/>
</dbReference>
<dbReference type="GO" id="GO:0005737">
    <property type="term" value="C:cytoplasm"/>
    <property type="evidence" value="ECO:0007669"/>
    <property type="project" value="TreeGrafter"/>
</dbReference>
<evidence type="ECO:0000256" key="5">
    <source>
        <dbReference type="ARBA" id="ARBA00023235"/>
    </source>
</evidence>